<accession>A0AAV9W9W5</accession>
<dbReference type="Pfam" id="PF12937">
    <property type="entry name" value="F-box-like"/>
    <property type="match status" value="1"/>
</dbReference>
<evidence type="ECO:0000313" key="3">
    <source>
        <dbReference type="Proteomes" id="UP001370758"/>
    </source>
</evidence>
<proteinExistence type="predicted"/>
<dbReference type="Gene3D" id="1.20.1280.50">
    <property type="match status" value="1"/>
</dbReference>
<evidence type="ECO:0000259" key="1">
    <source>
        <dbReference type="PROSITE" id="PS50181"/>
    </source>
</evidence>
<dbReference type="InterPro" id="IPR036047">
    <property type="entry name" value="F-box-like_dom_sf"/>
</dbReference>
<gene>
    <name evidence="2" type="ORF">TWF481_006908</name>
</gene>
<dbReference type="SMART" id="SM00256">
    <property type="entry name" value="FBOX"/>
    <property type="match status" value="1"/>
</dbReference>
<feature type="domain" description="F-box" evidence="1">
    <location>
        <begin position="6"/>
        <end position="52"/>
    </location>
</feature>
<dbReference type="PROSITE" id="PS50181">
    <property type="entry name" value="FBOX"/>
    <property type="match status" value="1"/>
</dbReference>
<comment type="caution">
    <text evidence="2">The sequence shown here is derived from an EMBL/GenBank/DDBJ whole genome shotgun (WGS) entry which is preliminary data.</text>
</comment>
<reference evidence="2 3" key="1">
    <citation type="submission" date="2023-08" db="EMBL/GenBank/DDBJ databases">
        <authorList>
            <person name="Palmer J.M."/>
        </authorList>
    </citation>
    <scope>NUCLEOTIDE SEQUENCE [LARGE SCALE GENOMIC DNA]</scope>
    <source>
        <strain evidence="2 3">TWF481</strain>
    </source>
</reference>
<dbReference type="Proteomes" id="UP001370758">
    <property type="component" value="Unassembled WGS sequence"/>
</dbReference>
<evidence type="ECO:0000313" key="2">
    <source>
        <dbReference type="EMBL" id="KAK6504975.1"/>
    </source>
</evidence>
<sequence length="300" mass="34040">MHLQPRPGSLHLPVETLSQIFGYLDFNDQLSASQTCALWQGVIMGTRSLRKARYCGRIRSAGSGETLDFALHGIFRDNSLSCTFKNGLLVELIHTRGNPFAGDIVEDSMRYPRKHITYFSDGEKEKHECVPIDITTSPMLDEPVMFMPDIDRSLMLNDEDDEDDETDEDGKASYNCYCDGCESLALAKSEDDDPEIILHYNLTHPGDDVSKNISENGASDQRQYARLVLRTHNFSVRDAINELAKKAGKRLQEEREYSDAIKEGRRTRIVSWSRVKGRVSPGGPRITEDFYLFLFSEQDD</sequence>
<dbReference type="EMBL" id="JAVHJL010000004">
    <property type="protein sequence ID" value="KAK6504975.1"/>
    <property type="molecule type" value="Genomic_DNA"/>
</dbReference>
<organism evidence="2 3">
    <name type="scientific">Arthrobotrys musiformis</name>
    <dbReference type="NCBI Taxonomy" id="47236"/>
    <lineage>
        <taxon>Eukaryota</taxon>
        <taxon>Fungi</taxon>
        <taxon>Dikarya</taxon>
        <taxon>Ascomycota</taxon>
        <taxon>Pezizomycotina</taxon>
        <taxon>Orbiliomycetes</taxon>
        <taxon>Orbiliales</taxon>
        <taxon>Orbiliaceae</taxon>
        <taxon>Arthrobotrys</taxon>
    </lineage>
</organism>
<protein>
    <recommendedName>
        <fullName evidence="1">F-box domain-containing protein</fullName>
    </recommendedName>
</protein>
<dbReference type="AlphaFoldDB" id="A0AAV9W9W5"/>
<name>A0AAV9W9W5_9PEZI</name>
<dbReference type="InterPro" id="IPR001810">
    <property type="entry name" value="F-box_dom"/>
</dbReference>
<keyword evidence="3" id="KW-1185">Reference proteome</keyword>
<dbReference type="SUPFAM" id="SSF81383">
    <property type="entry name" value="F-box domain"/>
    <property type="match status" value="1"/>
</dbReference>